<feature type="transmembrane region" description="Helical" evidence="1">
    <location>
        <begin position="287"/>
        <end position="305"/>
    </location>
</feature>
<evidence type="ECO:0000313" key="2">
    <source>
        <dbReference type="EMBL" id="GAA0945626.1"/>
    </source>
</evidence>
<feature type="transmembrane region" description="Helical" evidence="1">
    <location>
        <begin position="199"/>
        <end position="223"/>
    </location>
</feature>
<reference evidence="3" key="1">
    <citation type="journal article" date="2019" name="Int. J. Syst. Evol. Microbiol.">
        <title>The Global Catalogue of Microorganisms (GCM) 10K type strain sequencing project: providing services to taxonomists for standard genome sequencing and annotation.</title>
        <authorList>
            <consortium name="The Broad Institute Genomics Platform"/>
            <consortium name="The Broad Institute Genome Sequencing Center for Infectious Disease"/>
            <person name="Wu L."/>
            <person name="Ma J."/>
        </authorList>
    </citation>
    <scope>NUCLEOTIDE SEQUENCE [LARGE SCALE GENOMIC DNA]</scope>
    <source>
        <strain evidence="3">JCM 11136</strain>
    </source>
</reference>
<feature type="transmembrane region" description="Helical" evidence="1">
    <location>
        <begin position="170"/>
        <end position="187"/>
    </location>
</feature>
<keyword evidence="3" id="KW-1185">Reference proteome</keyword>
<gene>
    <name evidence="2" type="ORF">GCM10009560_60780</name>
</gene>
<dbReference type="RefSeq" id="WP_343953561.1">
    <property type="nucleotide sequence ID" value="NZ_BAAAHQ010000038.1"/>
</dbReference>
<protein>
    <recommendedName>
        <fullName evidence="4">Integral membrane protein</fullName>
    </recommendedName>
</protein>
<dbReference type="Proteomes" id="UP001501578">
    <property type="component" value="Unassembled WGS sequence"/>
</dbReference>
<keyword evidence="1" id="KW-0812">Transmembrane</keyword>
<keyword evidence="1" id="KW-0472">Membrane</keyword>
<evidence type="ECO:0000256" key="1">
    <source>
        <dbReference type="SAM" id="Phobius"/>
    </source>
</evidence>
<feature type="transmembrane region" description="Helical" evidence="1">
    <location>
        <begin position="261"/>
        <end position="281"/>
    </location>
</feature>
<evidence type="ECO:0000313" key="3">
    <source>
        <dbReference type="Proteomes" id="UP001501578"/>
    </source>
</evidence>
<organism evidence="2 3">
    <name type="scientific">Nonomuraea longicatena</name>
    <dbReference type="NCBI Taxonomy" id="83682"/>
    <lineage>
        <taxon>Bacteria</taxon>
        <taxon>Bacillati</taxon>
        <taxon>Actinomycetota</taxon>
        <taxon>Actinomycetes</taxon>
        <taxon>Streptosporangiales</taxon>
        <taxon>Streptosporangiaceae</taxon>
        <taxon>Nonomuraea</taxon>
    </lineage>
</organism>
<feature type="transmembrane region" description="Helical" evidence="1">
    <location>
        <begin position="138"/>
        <end position="158"/>
    </location>
</feature>
<dbReference type="EMBL" id="BAAAHQ010000038">
    <property type="protein sequence ID" value="GAA0945626.1"/>
    <property type="molecule type" value="Genomic_DNA"/>
</dbReference>
<proteinExistence type="predicted"/>
<feature type="transmembrane region" description="Helical" evidence="1">
    <location>
        <begin position="78"/>
        <end position="101"/>
    </location>
</feature>
<evidence type="ECO:0008006" key="4">
    <source>
        <dbReference type="Google" id="ProtNLM"/>
    </source>
</evidence>
<accession>A0ABP4B3I1</accession>
<feature type="transmembrane region" description="Helical" evidence="1">
    <location>
        <begin position="229"/>
        <end position="254"/>
    </location>
</feature>
<comment type="caution">
    <text evidence="2">The sequence shown here is derived from an EMBL/GenBank/DDBJ whole genome shotgun (WGS) entry which is preliminary data.</text>
</comment>
<name>A0ABP4B3I1_9ACTN</name>
<feature type="transmembrane region" description="Helical" evidence="1">
    <location>
        <begin position="113"/>
        <end position="131"/>
    </location>
</feature>
<keyword evidence="1" id="KW-1133">Transmembrane helix</keyword>
<sequence length="319" mass="33530">MNLLEQRYRFVLRLLPRWYRAEREEEMVTAYLEYAGEPDDAVGARPPWGEVASIAGLSLRLRLGSRARVLAWGDTVRLIALIGLFISAADGLSGLLSWAAVPLFGTDPDLTPQTLVVTAVSAISVSAYVALVRGRVLLAKVCATGVLLHPVAEALTAFPAPGDAPTPSGYLPAIPALVPVAALYLGYRKGRRAPHVPWWALPLGAALLTGLGLGITGLALAGLADLSVFQVLLLISGSWTIVIAIVVAAVVCAVRRSSAAPLLALSVVAATYLASLTPELFRDSFSHPLIVVLGATVITTAIAGWRRLPAARPIEVATG</sequence>